<dbReference type="Proteomes" id="UP000178911">
    <property type="component" value="Unassembled WGS sequence"/>
</dbReference>
<organism evidence="1 2">
    <name type="scientific">Candidatus Yanofskybacteria bacterium RIFCSPLOWO2_01_FULL_43_22</name>
    <dbReference type="NCBI Taxonomy" id="1802695"/>
    <lineage>
        <taxon>Bacteria</taxon>
        <taxon>Candidatus Yanofskyibacteriota</taxon>
    </lineage>
</organism>
<evidence type="ECO:0000313" key="1">
    <source>
        <dbReference type="EMBL" id="OGN23344.1"/>
    </source>
</evidence>
<evidence type="ECO:0000313" key="2">
    <source>
        <dbReference type="Proteomes" id="UP000178911"/>
    </source>
</evidence>
<proteinExistence type="predicted"/>
<name>A0A1F8GD92_9BACT</name>
<evidence type="ECO:0008006" key="3">
    <source>
        <dbReference type="Google" id="ProtNLM"/>
    </source>
</evidence>
<dbReference type="SUPFAM" id="SSF141571">
    <property type="entry name" value="Pentapeptide repeat-like"/>
    <property type="match status" value="1"/>
</dbReference>
<reference evidence="1 2" key="1">
    <citation type="journal article" date="2016" name="Nat. Commun.">
        <title>Thousands of microbial genomes shed light on interconnected biogeochemical processes in an aquifer system.</title>
        <authorList>
            <person name="Anantharaman K."/>
            <person name="Brown C.T."/>
            <person name="Hug L.A."/>
            <person name="Sharon I."/>
            <person name="Castelle C.J."/>
            <person name="Probst A.J."/>
            <person name="Thomas B.C."/>
            <person name="Singh A."/>
            <person name="Wilkins M.J."/>
            <person name="Karaoz U."/>
            <person name="Brodie E.L."/>
            <person name="Williams K.H."/>
            <person name="Hubbard S.S."/>
            <person name="Banfield J.F."/>
        </authorList>
    </citation>
    <scope>NUCLEOTIDE SEQUENCE [LARGE SCALE GENOMIC DNA]</scope>
</reference>
<dbReference type="Gene3D" id="2.160.20.80">
    <property type="entry name" value="E3 ubiquitin-protein ligase SopA"/>
    <property type="match status" value="1"/>
</dbReference>
<dbReference type="EMBL" id="MGKJ01000020">
    <property type="protein sequence ID" value="OGN23344.1"/>
    <property type="molecule type" value="Genomic_DNA"/>
</dbReference>
<sequence>MLELSIKDLYEQLSQDPDLRRLGEYKVIAEKEKAVFPIELNLEGQDIHLGNGDFREAFTALSKTKARSLDFGNSVFTDLYLDYLEVEDLKFSSSRASRLYFDYAKVKNCNFGNFVAPEVYFDEVQAESIFGDNLETGILYLGKLKTINFDFEHIKSRAHRIALDANGISFPEYKIDSETEDVRGENIGAGSEGVLALSPDDFIQKLRENTDLRRLGRYKVIPPSDNNSLVIDLNLRDKDVNFGDGDFSLLHTSFGDTVAESIDFHNCLFTKLKLGNLQAKRLDFSHSQAPFLDFDYSKMDECFFGDFQGYRIHFSEAEVKNVFGERALTESISLDSLAAEQFNVNGLRAESFMLARSEIREMYLSRGDGIRKMEFQESKLELLNLHEGELKEVNFGNSRITRAMINKSTIDVVHCENLTAEVMFFGNDGKNKIGLLEFGDNKRIKHLELEEILASERDREIKRAAFHKLSFGEVKKLK</sequence>
<dbReference type="STRING" id="1802695.A3A13_04475"/>
<gene>
    <name evidence="1" type="ORF">A3A13_04475</name>
</gene>
<dbReference type="AlphaFoldDB" id="A0A1F8GD92"/>
<comment type="caution">
    <text evidence="1">The sequence shown here is derived from an EMBL/GenBank/DDBJ whole genome shotgun (WGS) entry which is preliminary data.</text>
</comment>
<protein>
    <recommendedName>
        <fullName evidence="3">Pentapeptide repeat-containing protein</fullName>
    </recommendedName>
</protein>
<accession>A0A1F8GD92</accession>